<dbReference type="EMBL" id="JAPFFL010000010">
    <property type="protein sequence ID" value="KAJ6697347.1"/>
    <property type="molecule type" value="Genomic_DNA"/>
</dbReference>
<dbReference type="OrthoDB" id="1709053at2759"/>
<dbReference type="Proteomes" id="UP001151529">
    <property type="component" value="Chromosome 19"/>
</dbReference>
<dbReference type="Pfam" id="PF13041">
    <property type="entry name" value="PPR_2"/>
    <property type="match status" value="1"/>
</dbReference>
<gene>
    <name evidence="4" type="ORF">OIU85_003694</name>
</gene>
<name>A0A9Q0PZP5_SALVM</name>
<comment type="caution">
    <text evidence="4">The sequence shown here is derived from an EMBL/GenBank/DDBJ whole genome shotgun (WGS) entry which is preliminary data.</text>
</comment>
<comment type="similarity">
    <text evidence="1">Belongs to the PPR family. P subfamily.</text>
</comment>
<dbReference type="InterPro" id="IPR011990">
    <property type="entry name" value="TPR-like_helical_dom_sf"/>
</dbReference>
<evidence type="ECO:0000256" key="3">
    <source>
        <dbReference type="PROSITE-ProRule" id="PRU00708"/>
    </source>
</evidence>
<keyword evidence="5" id="KW-1185">Reference proteome</keyword>
<protein>
    <recommendedName>
        <fullName evidence="6">Pentacotripeptide-repeat region of PRORP domain-containing protein</fullName>
    </recommendedName>
</protein>
<dbReference type="PROSITE" id="PS51375">
    <property type="entry name" value="PPR"/>
    <property type="match status" value="1"/>
</dbReference>
<sequence length="165" mass="18805">MDFVKKGLLDEALEAIRKMEEDGCPPNEWSYNVIIRGFLQHKDESRAVQLIGEMRERGFVADVGTTAFVNLEAMLTGKPVWDFNPQTTTEEHLRKIAHELTKTPPAVSKDTGYDLTAENWQTFQVQKGWQTVPTMNSAHRLVLKNGVSRKKRSFIPLLGQMMQKS</sequence>
<dbReference type="NCBIfam" id="TIGR00756">
    <property type="entry name" value="PPR"/>
    <property type="match status" value="2"/>
</dbReference>
<dbReference type="PANTHER" id="PTHR47941">
    <property type="entry name" value="PENTATRICOPEPTIDE REPEAT-CONTAINING PROTEIN 3, MITOCHONDRIAL"/>
    <property type="match status" value="1"/>
</dbReference>
<dbReference type="Gene3D" id="1.25.40.10">
    <property type="entry name" value="Tetratricopeptide repeat domain"/>
    <property type="match status" value="1"/>
</dbReference>
<proteinExistence type="inferred from homology"/>
<evidence type="ECO:0000313" key="4">
    <source>
        <dbReference type="EMBL" id="KAJ6697347.1"/>
    </source>
</evidence>
<organism evidence="4 5">
    <name type="scientific">Salix viminalis</name>
    <name type="common">Common osier</name>
    <name type="synonym">Basket willow</name>
    <dbReference type="NCBI Taxonomy" id="40686"/>
    <lineage>
        <taxon>Eukaryota</taxon>
        <taxon>Viridiplantae</taxon>
        <taxon>Streptophyta</taxon>
        <taxon>Embryophyta</taxon>
        <taxon>Tracheophyta</taxon>
        <taxon>Spermatophyta</taxon>
        <taxon>Magnoliopsida</taxon>
        <taxon>eudicotyledons</taxon>
        <taxon>Gunneridae</taxon>
        <taxon>Pentapetalae</taxon>
        <taxon>rosids</taxon>
        <taxon>fabids</taxon>
        <taxon>Malpighiales</taxon>
        <taxon>Salicaceae</taxon>
        <taxon>Saliceae</taxon>
        <taxon>Salix</taxon>
    </lineage>
</organism>
<feature type="repeat" description="PPR" evidence="3">
    <location>
        <begin position="27"/>
        <end position="61"/>
    </location>
</feature>
<evidence type="ECO:0000313" key="5">
    <source>
        <dbReference type="Proteomes" id="UP001151529"/>
    </source>
</evidence>
<reference evidence="4" key="2">
    <citation type="journal article" date="2023" name="Int. J. Mol. Sci.">
        <title>De Novo Assembly and Annotation of 11 Diverse Shrub Willow (Salix) Genomes Reveals Novel Gene Organization in Sex-Linked Regions.</title>
        <authorList>
            <person name="Hyden B."/>
            <person name="Feng K."/>
            <person name="Yates T.B."/>
            <person name="Jawdy S."/>
            <person name="Cereghino C."/>
            <person name="Smart L.B."/>
            <person name="Muchero W."/>
        </authorList>
    </citation>
    <scope>NUCLEOTIDE SEQUENCE [LARGE SCALE GENOMIC DNA]</scope>
    <source>
        <tissue evidence="4">Shoot tip</tissue>
    </source>
</reference>
<keyword evidence="2" id="KW-0677">Repeat</keyword>
<evidence type="ECO:0008006" key="6">
    <source>
        <dbReference type="Google" id="ProtNLM"/>
    </source>
</evidence>
<dbReference type="AlphaFoldDB" id="A0A9Q0PZP5"/>
<evidence type="ECO:0000256" key="2">
    <source>
        <dbReference type="ARBA" id="ARBA00022737"/>
    </source>
</evidence>
<reference evidence="4" key="1">
    <citation type="submission" date="2022-11" db="EMBL/GenBank/DDBJ databases">
        <authorList>
            <person name="Hyden B.L."/>
            <person name="Feng K."/>
            <person name="Yates T."/>
            <person name="Jawdy S."/>
            <person name="Smart L.B."/>
            <person name="Muchero W."/>
        </authorList>
    </citation>
    <scope>NUCLEOTIDE SEQUENCE</scope>
    <source>
        <tissue evidence="4">Shoot tip</tissue>
    </source>
</reference>
<evidence type="ECO:0000256" key="1">
    <source>
        <dbReference type="ARBA" id="ARBA00007626"/>
    </source>
</evidence>
<dbReference type="InterPro" id="IPR002885">
    <property type="entry name" value="PPR_rpt"/>
</dbReference>
<accession>A0A9Q0PZP5</accession>